<dbReference type="GO" id="GO:0003682">
    <property type="term" value="F:chromatin binding"/>
    <property type="evidence" value="ECO:0007669"/>
    <property type="project" value="TreeGrafter"/>
</dbReference>
<keyword evidence="1" id="KW-0175">Coiled coil</keyword>
<name>A0A8S5QS94_9VIRU</name>
<proteinExistence type="predicted"/>
<sequence>MAGNDIGVKIGVQGDADFRRSLKLITQQSKELAAELKAVTAEVDENDSSQDKLAKQAQVLAKQIELQKQKIGLLTTEYNKATDELGRLASEVNEAAQAYGENSEQAAKAQTAYMKQSEAVSKLKTDINNAEAALGKMEQQQKAVNSEMQSDKSAYDRLTDAIEDQENELKSLKKQYQNAVLEFGDASDEAQDLGKQIEKTSTELKQSKSAMKKASDAADDLDKSLDDAADSGGDLGESFSKLGNIVSGNVIADGITAVVGGLKDLHDESMEYRKIMASLEASSELAGYSADQTSESYKTLVGVLADTQTAATTTANLQALNLEQSELNTLINGTIGAWAKFGDSIPIDGLAESITETARTGQVTGNLADVLNWTAGEEDAFNEELSTTQDESERARKIIQKLTDYGLVDMGKEWQSNNKSMTEYNQATDDLDSALANLGETAEPVLTDLIELLADLLEGLNDLAPVIDGLSGHANTIADTLDSIGFDDVTAKIDSLTEAQKNQVTVFMEQNAAGKSFGEQMNLLNTAIQSAEEYTGGLNATLSSMAGTITTATEAQALSNAEADNTTSKLGEEITAFNGLSESQQQLAIDISNSVLTMQQNLQSSVEQQMGLFDTLNTGVETSMAEIIAGLDSQITGVQTWEQNLNTLIDWGINQDLLQTLIDAGPQTGSAVQAIVNAGSDQIGLLNEKWSMKESVMNVTNEAGQTLKEKGTEYIGQAIANLEGATQTDLDALSTVMSDGFRDIGAFSSQGLAEGIQEAASQATYAAEVLGEDVLDKLGNVMQIGSPSEITTDYGKWIDEGLQNGIDRNAIGVRNAAGKLGKGATEAVKSGARDTRSIGMNIAYGIRDGINLGAASVINAAANMAARAAQAAKNTLQIHSPSKVFEEIGAYTTEGFAQGIENSAAMAELERNMNAMFARAQSLTIASQNYAPITDAIQAIPAGNTEIQIVVNAAEGQNAEEIANAVMYQMQHAVQQKKAVWG</sequence>
<evidence type="ECO:0000313" key="2">
    <source>
        <dbReference type="EMBL" id="DAE22070.1"/>
    </source>
</evidence>
<dbReference type="Gene3D" id="1.10.287.950">
    <property type="entry name" value="Methyl-accepting chemotaxis protein"/>
    <property type="match status" value="1"/>
</dbReference>
<dbReference type="PANTHER" id="PTHR43941">
    <property type="entry name" value="STRUCTURAL MAINTENANCE OF CHROMOSOMES PROTEIN 2"/>
    <property type="match status" value="1"/>
</dbReference>
<feature type="coiled-coil region" evidence="1">
    <location>
        <begin position="78"/>
        <end position="217"/>
    </location>
</feature>
<evidence type="ECO:0000256" key="1">
    <source>
        <dbReference type="SAM" id="Coils"/>
    </source>
</evidence>
<accession>A0A8S5QS94</accession>
<dbReference type="SUPFAM" id="SSF57997">
    <property type="entry name" value="Tropomyosin"/>
    <property type="match status" value="1"/>
</dbReference>
<protein>
    <submittedName>
        <fullName evidence="2">Minor tail protein</fullName>
    </submittedName>
</protein>
<organism evidence="2">
    <name type="scientific">Phage sp. ctez94</name>
    <dbReference type="NCBI Taxonomy" id="2826750"/>
    <lineage>
        <taxon>Viruses</taxon>
    </lineage>
</organism>
<dbReference type="PANTHER" id="PTHR43941:SF1">
    <property type="entry name" value="STRUCTURAL MAINTENANCE OF CHROMOSOMES PROTEIN 2"/>
    <property type="match status" value="1"/>
</dbReference>
<reference evidence="2" key="1">
    <citation type="journal article" date="2021" name="Proc. Natl. Acad. Sci. U.S.A.">
        <title>A Catalog of Tens of Thousands of Viruses from Human Metagenomes Reveals Hidden Associations with Chronic Diseases.</title>
        <authorList>
            <person name="Tisza M.J."/>
            <person name="Buck C.B."/>
        </authorList>
    </citation>
    <scope>NUCLEOTIDE SEQUENCE</scope>
    <source>
        <strain evidence="2">Ctez94</strain>
    </source>
</reference>
<dbReference type="EMBL" id="BK015726">
    <property type="protein sequence ID" value="DAE22070.1"/>
    <property type="molecule type" value="Genomic_DNA"/>
</dbReference>